<comment type="similarity">
    <text evidence="1">Belongs to the 4-hydroxybenzoyl-CoA thioesterase family.</text>
</comment>
<sequence length="164" mass="18393">MIFHPTASVHDGSHHYPVRVYYEDTDAGGVVYHANYLRFAERARTEALRDLGVPHAEMTSQYGLMFMVRRVKVDYLGPARLDDSLVVITQPLAIRAASTDLRQRFVRIGEAGRDLVSLEIQLACVRLSDQRPARVPARWRDALVRLRDAGAPEDGREVAPVGAQ</sequence>
<name>A0AA41YW01_9PROT</name>
<dbReference type="InterPro" id="IPR014166">
    <property type="entry name" value="Tol-Pal_acyl-CoA_thioesterase"/>
</dbReference>
<dbReference type="FunFam" id="3.10.129.10:FF:000004">
    <property type="entry name" value="Tol-pal system-associated acyl-CoA thioesterase"/>
    <property type="match status" value="1"/>
</dbReference>
<evidence type="ECO:0000256" key="2">
    <source>
        <dbReference type="ARBA" id="ARBA00022801"/>
    </source>
</evidence>
<evidence type="ECO:0000313" key="3">
    <source>
        <dbReference type="EMBL" id="MCW3477415.1"/>
    </source>
</evidence>
<dbReference type="AlphaFoldDB" id="A0AA41YW01"/>
<dbReference type="SUPFAM" id="SSF54637">
    <property type="entry name" value="Thioesterase/thiol ester dehydrase-isomerase"/>
    <property type="match status" value="1"/>
</dbReference>
<dbReference type="PANTHER" id="PTHR31793">
    <property type="entry name" value="4-HYDROXYBENZOYL-COA THIOESTERASE FAMILY MEMBER"/>
    <property type="match status" value="1"/>
</dbReference>
<reference evidence="3" key="1">
    <citation type="submission" date="2022-09" db="EMBL/GenBank/DDBJ databases">
        <title>Rhodovastum sp. nov. RN2-1 isolated from soil in Seongnam, South Korea.</title>
        <authorList>
            <person name="Le N.T."/>
        </authorList>
    </citation>
    <scope>NUCLEOTIDE SEQUENCE</scope>
    <source>
        <strain evidence="3">RN2-1</strain>
    </source>
</reference>
<evidence type="ECO:0000256" key="1">
    <source>
        <dbReference type="ARBA" id="ARBA00005953"/>
    </source>
</evidence>
<dbReference type="InterPro" id="IPR008272">
    <property type="entry name" value="HB-CoA_thioesterase_AS"/>
</dbReference>
<dbReference type="Gene3D" id="3.10.129.10">
    <property type="entry name" value="Hotdog Thioesterase"/>
    <property type="match status" value="1"/>
</dbReference>
<dbReference type="InterPro" id="IPR029069">
    <property type="entry name" value="HotDog_dom_sf"/>
</dbReference>
<dbReference type="NCBIfam" id="TIGR00051">
    <property type="entry name" value="YbgC/FadM family acyl-CoA thioesterase"/>
    <property type="match status" value="1"/>
</dbReference>
<gene>
    <name evidence="3" type="primary">ybgC</name>
    <name evidence="3" type="ORF">OL599_22860</name>
</gene>
<dbReference type="Pfam" id="PF13279">
    <property type="entry name" value="4HBT_2"/>
    <property type="match status" value="1"/>
</dbReference>
<dbReference type="InterPro" id="IPR050563">
    <property type="entry name" value="4-hydroxybenzoyl-CoA_TE"/>
</dbReference>
<dbReference type="GO" id="GO:0047617">
    <property type="term" value="F:fatty acyl-CoA hydrolase activity"/>
    <property type="evidence" value="ECO:0007669"/>
    <property type="project" value="TreeGrafter"/>
</dbReference>
<organism evidence="3 4">
    <name type="scientific">Limobrevibacterium gyesilva</name>
    <dbReference type="NCBI Taxonomy" id="2991712"/>
    <lineage>
        <taxon>Bacteria</taxon>
        <taxon>Pseudomonadati</taxon>
        <taxon>Pseudomonadota</taxon>
        <taxon>Alphaproteobacteria</taxon>
        <taxon>Acetobacterales</taxon>
        <taxon>Acetobacteraceae</taxon>
        <taxon>Limobrevibacterium</taxon>
    </lineage>
</organism>
<dbReference type="EMBL" id="JAPDNT010000037">
    <property type="protein sequence ID" value="MCW3477415.1"/>
    <property type="molecule type" value="Genomic_DNA"/>
</dbReference>
<keyword evidence="2" id="KW-0378">Hydrolase</keyword>
<dbReference type="CDD" id="cd00586">
    <property type="entry name" value="4HBT"/>
    <property type="match status" value="1"/>
</dbReference>
<accession>A0AA41YW01</accession>
<protein>
    <submittedName>
        <fullName evidence="3">Tol-pal system-associated acyl-CoA thioesterase</fullName>
    </submittedName>
</protein>
<evidence type="ECO:0000313" key="4">
    <source>
        <dbReference type="Proteomes" id="UP001165679"/>
    </source>
</evidence>
<proteinExistence type="inferred from homology"/>
<dbReference type="PIRSF" id="PIRSF003230">
    <property type="entry name" value="YbgC"/>
    <property type="match status" value="1"/>
</dbReference>
<dbReference type="InterPro" id="IPR006684">
    <property type="entry name" value="YbgC/YbaW"/>
</dbReference>
<dbReference type="RefSeq" id="WP_264716362.1">
    <property type="nucleotide sequence ID" value="NZ_JAPDNT010000037.1"/>
</dbReference>
<comment type="caution">
    <text evidence="3">The sequence shown here is derived from an EMBL/GenBank/DDBJ whole genome shotgun (WGS) entry which is preliminary data.</text>
</comment>
<dbReference type="Proteomes" id="UP001165679">
    <property type="component" value="Unassembled WGS sequence"/>
</dbReference>
<reference evidence="3" key="2">
    <citation type="submission" date="2022-10" db="EMBL/GenBank/DDBJ databases">
        <authorList>
            <person name="Trinh H.N."/>
        </authorList>
    </citation>
    <scope>NUCLEOTIDE SEQUENCE</scope>
    <source>
        <strain evidence="3">RN2-1</strain>
    </source>
</reference>
<dbReference type="PROSITE" id="PS01328">
    <property type="entry name" value="4HBCOA_THIOESTERASE"/>
    <property type="match status" value="1"/>
</dbReference>
<dbReference type="NCBIfam" id="TIGR02799">
    <property type="entry name" value="thio_ybgC"/>
    <property type="match status" value="1"/>
</dbReference>
<keyword evidence="4" id="KW-1185">Reference proteome</keyword>
<dbReference type="PANTHER" id="PTHR31793:SF37">
    <property type="entry name" value="ACYL-COA THIOESTER HYDROLASE YBGC"/>
    <property type="match status" value="1"/>
</dbReference>